<feature type="transmembrane region" description="Helical" evidence="1">
    <location>
        <begin position="146"/>
        <end position="173"/>
    </location>
</feature>
<dbReference type="AlphaFoldDB" id="A0A6A6ZQ78"/>
<feature type="non-terminal residue" evidence="2">
    <location>
        <position position="212"/>
    </location>
</feature>
<keyword evidence="1" id="KW-0472">Membrane</keyword>
<keyword evidence="1" id="KW-1133">Transmembrane helix</keyword>
<proteinExistence type="predicted"/>
<sequence length="212" mass="23552">MSNQVGARSAPIEQTALFPLSNNEPPPPDAQSHGRLFFEVQRKSAAYHLGTYLSLRRGIWSDILKEVADSDEDAIARNLEPLTSSVWQYIANRDQLQSDLTILLEMIRKALRKGKEKLAWTTVGSFVMALVVAASEDYWFGDHDHIINAIFGSALGICGAMSVYYGVGIGLLVSKKLVVKALQNLIEEDQVRESDRGALDGWSWLILQFTSL</sequence>
<accession>A0A6A6ZQ78</accession>
<name>A0A6A6ZQ78_9PLEO</name>
<dbReference type="EMBL" id="MU006232">
    <property type="protein sequence ID" value="KAF2823260.1"/>
    <property type="molecule type" value="Genomic_DNA"/>
</dbReference>
<keyword evidence="3" id="KW-1185">Reference proteome</keyword>
<feature type="transmembrane region" description="Helical" evidence="1">
    <location>
        <begin position="118"/>
        <end position="140"/>
    </location>
</feature>
<dbReference type="OrthoDB" id="10542748at2759"/>
<evidence type="ECO:0000313" key="3">
    <source>
        <dbReference type="Proteomes" id="UP000799424"/>
    </source>
</evidence>
<keyword evidence="1" id="KW-0812">Transmembrane</keyword>
<evidence type="ECO:0000256" key="1">
    <source>
        <dbReference type="SAM" id="Phobius"/>
    </source>
</evidence>
<reference evidence="2" key="1">
    <citation type="journal article" date="2020" name="Stud. Mycol.">
        <title>101 Dothideomycetes genomes: a test case for predicting lifestyles and emergence of pathogens.</title>
        <authorList>
            <person name="Haridas S."/>
            <person name="Albert R."/>
            <person name="Binder M."/>
            <person name="Bloem J."/>
            <person name="Labutti K."/>
            <person name="Salamov A."/>
            <person name="Andreopoulos B."/>
            <person name="Baker S."/>
            <person name="Barry K."/>
            <person name="Bills G."/>
            <person name="Bluhm B."/>
            <person name="Cannon C."/>
            <person name="Castanera R."/>
            <person name="Culley D."/>
            <person name="Daum C."/>
            <person name="Ezra D."/>
            <person name="Gonzalez J."/>
            <person name="Henrissat B."/>
            <person name="Kuo A."/>
            <person name="Liang C."/>
            <person name="Lipzen A."/>
            <person name="Lutzoni F."/>
            <person name="Magnuson J."/>
            <person name="Mondo S."/>
            <person name="Nolan M."/>
            <person name="Ohm R."/>
            <person name="Pangilinan J."/>
            <person name="Park H.-J."/>
            <person name="Ramirez L."/>
            <person name="Alfaro M."/>
            <person name="Sun H."/>
            <person name="Tritt A."/>
            <person name="Yoshinaga Y."/>
            <person name="Zwiers L.-H."/>
            <person name="Turgeon B."/>
            <person name="Goodwin S."/>
            <person name="Spatafora J."/>
            <person name="Crous P."/>
            <person name="Grigoriev I."/>
        </authorList>
    </citation>
    <scope>NUCLEOTIDE SEQUENCE</scope>
    <source>
        <strain evidence="2">CBS 113818</strain>
    </source>
</reference>
<gene>
    <name evidence="2" type="ORF">CC86DRAFT_372279</name>
</gene>
<dbReference type="Proteomes" id="UP000799424">
    <property type="component" value="Unassembled WGS sequence"/>
</dbReference>
<protein>
    <submittedName>
        <fullName evidence="2">Uncharacterized protein</fullName>
    </submittedName>
</protein>
<organism evidence="2 3">
    <name type="scientific">Ophiobolus disseminans</name>
    <dbReference type="NCBI Taxonomy" id="1469910"/>
    <lineage>
        <taxon>Eukaryota</taxon>
        <taxon>Fungi</taxon>
        <taxon>Dikarya</taxon>
        <taxon>Ascomycota</taxon>
        <taxon>Pezizomycotina</taxon>
        <taxon>Dothideomycetes</taxon>
        <taxon>Pleosporomycetidae</taxon>
        <taxon>Pleosporales</taxon>
        <taxon>Pleosporineae</taxon>
        <taxon>Phaeosphaeriaceae</taxon>
        <taxon>Ophiobolus</taxon>
    </lineage>
</organism>
<evidence type="ECO:0000313" key="2">
    <source>
        <dbReference type="EMBL" id="KAF2823260.1"/>
    </source>
</evidence>